<dbReference type="EMBL" id="RWJN01000181">
    <property type="protein sequence ID" value="TCD65424.1"/>
    <property type="molecule type" value="Genomic_DNA"/>
</dbReference>
<dbReference type="STRING" id="92696.A0A4R0RSG4"/>
<evidence type="ECO:0000256" key="1">
    <source>
        <dbReference type="SAM" id="MobiDB-lite"/>
    </source>
</evidence>
<protein>
    <recommendedName>
        <fullName evidence="2">Fungal-type protein kinase domain-containing protein</fullName>
    </recommendedName>
</protein>
<dbReference type="SUPFAM" id="SSF56112">
    <property type="entry name" value="Protein kinase-like (PK-like)"/>
    <property type="match status" value="1"/>
</dbReference>
<feature type="compositionally biased region" description="Polar residues" evidence="1">
    <location>
        <begin position="657"/>
        <end position="674"/>
    </location>
</feature>
<dbReference type="AlphaFoldDB" id="A0A4R0RSG4"/>
<comment type="caution">
    <text evidence="3">The sequence shown here is derived from an EMBL/GenBank/DDBJ whole genome shotgun (WGS) entry which is preliminary data.</text>
</comment>
<organism evidence="3 4">
    <name type="scientific">Steccherinum ochraceum</name>
    <dbReference type="NCBI Taxonomy" id="92696"/>
    <lineage>
        <taxon>Eukaryota</taxon>
        <taxon>Fungi</taxon>
        <taxon>Dikarya</taxon>
        <taxon>Basidiomycota</taxon>
        <taxon>Agaricomycotina</taxon>
        <taxon>Agaricomycetes</taxon>
        <taxon>Polyporales</taxon>
        <taxon>Steccherinaceae</taxon>
        <taxon>Steccherinum</taxon>
    </lineage>
</organism>
<dbReference type="Pfam" id="PF17667">
    <property type="entry name" value="Pkinase_fungal"/>
    <property type="match status" value="1"/>
</dbReference>
<name>A0A4R0RSG4_9APHY</name>
<dbReference type="Proteomes" id="UP000292702">
    <property type="component" value="Unassembled WGS sequence"/>
</dbReference>
<accession>A0A4R0RSG4</accession>
<evidence type="ECO:0000313" key="3">
    <source>
        <dbReference type="EMBL" id="TCD65424.1"/>
    </source>
</evidence>
<evidence type="ECO:0000313" key="4">
    <source>
        <dbReference type="Proteomes" id="UP000292702"/>
    </source>
</evidence>
<reference evidence="3 4" key="1">
    <citation type="submission" date="2018-11" db="EMBL/GenBank/DDBJ databases">
        <title>Genome assembly of Steccherinum ochraceum LE-BIN_3174, the white-rot fungus of the Steccherinaceae family (The Residual Polyporoid clade, Polyporales, Basidiomycota).</title>
        <authorList>
            <person name="Fedorova T.V."/>
            <person name="Glazunova O.A."/>
            <person name="Landesman E.O."/>
            <person name="Moiseenko K.V."/>
            <person name="Psurtseva N.V."/>
            <person name="Savinova O.S."/>
            <person name="Shakhova N.V."/>
            <person name="Tyazhelova T.V."/>
            <person name="Vasina D.V."/>
        </authorList>
    </citation>
    <scope>NUCLEOTIDE SEQUENCE [LARGE SCALE GENOMIC DNA]</scope>
    <source>
        <strain evidence="3 4">LE-BIN_3174</strain>
    </source>
</reference>
<feature type="compositionally biased region" description="Polar residues" evidence="1">
    <location>
        <begin position="707"/>
        <end position="716"/>
    </location>
</feature>
<keyword evidence="4" id="KW-1185">Reference proteome</keyword>
<gene>
    <name evidence="3" type="ORF">EIP91_002680</name>
</gene>
<sequence>MAGSTLKATPLKKTTDSLRRYAALTTDAKQQHQSNSSAMDGHWIGGSVYPRKFMTTFMKVKGSVPTAKIRRMTFNAMPRNPARESDMYPHFKEAIEKSGLLPAHFFLEDTSSKGGDLRPDGTLSSRVFSLRSRSTKRKELVWEVKRLVNQDPYRTDYDKLEQFAVKVSTDSAAQTAGQLASYIATQFSQQHHTFVITLLICGDHCRFILSDRSAAVVTRHFNYRQNPEILGEFIWRFGQLNEPSRGFDHTAKVATPAEQKLLHSAIDAVALAHPTRTISDLADAKDSSATCYVMTAIGSDGVAHHCVVQKPHYYPSTFIGPSHRTFVCFDLTTNKLSLLEDFWVSTLNDPASRPCEATILEKLGAADVPHLAQLHTAGPVLNVNKQPQKTITQRQKDIKRSFCTTTLIEYSHYRSVHEVLFALSAVKHSRELVSALRDGLQCLKAAHATGFFHRNLTAHSIMIAPSGEGIVTRWTEGLAKVEQRTIAPYRMATYQFMSIMLAEKPDKCYEVIDDLESCFWVLLYWSIHHFKSNATMETVLMFDDLDDPKADNMHGGAKKRRFLQDNEISLTFDCSELQELVLNLWKLVRTWVIMYRLEPALQPAWLQDPAARMLQVFDDALAEEGWPDSDVLCDQFPPILETAYRNKERTEKETIAVSMSHTGAATFPQVQTSGGRKRRAQGEAPIDTSRSRPKKIQKPAAPVAQTAEASYSSANPRRSSRVTKVRSTIS</sequence>
<feature type="region of interest" description="Disordered" evidence="1">
    <location>
        <begin position="657"/>
        <end position="730"/>
    </location>
</feature>
<dbReference type="InterPro" id="IPR040976">
    <property type="entry name" value="Pkinase_fungal"/>
</dbReference>
<dbReference type="PANTHER" id="PTHR38248:SF2">
    <property type="entry name" value="FUNK1 11"/>
    <property type="match status" value="1"/>
</dbReference>
<dbReference type="InterPro" id="IPR011009">
    <property type="entry name" value="Kinase-like_dom_sf"/>
</dbReference>
<evidence type="ECO:0000259" key="2">
    <source>
        <dbReference type="Pfam" id="PF17667"/>
    </source>
</evidence>
<feature type="domain" description="Fungal-type protein kinase" evidence="2">
    <location>
        <begin position="163"/>
        <end position="524"/>
    </location>
</feature>
<dbReference type="PANTHER" id="PTHR38248">
    <property type="entry name" value="FUNK1 6"/>
    <property type="match status" value="1"/>
</dbReference>
<proteinExistence type="predicted"/>